<dbReference type="Proteomes" id="UP000887116">
    <property type="component" value="Unassembled WGS sequence"/>
</dbReference>
<evidence type="ECO:0000313" key="3">
    <source>
        <dbReference type="EMBL" id="GFQ83938.1"/>
    </source>
</evidence>
<name>A0A8X6GJQ8_TRICU</name>
<evidence type="ECO:0000256" key="2">
    <source>
        <dbReference type="SAM" id="Phobius"/>
    </source>
</evidence>
<sequence>MSISLHNHSRKQEPTMLTKPKRNSLPSDFSTSQNTQKLLKEQKFARDIVLYFMSECFLGLHWEPTSNFIVKDTDSPFTTSVRRIVKDIVDTHGANIHEQYDEDFPEKDNVTKNSFRKCCINLLHPVIFNTFEIECYILMCVSLCLYAGLSYLYGLEDAPNMSRIYIAASFAISHANDDVWKQLISYCERYPLIYR</sequence>
<evidence type="ECO:0000256" key="1">
    <source>
        <dbReference type="SAM" id="MobiDB-lite"/>
    </source>
</evidence>
<reference evidence="3" key="1">
    <citation type="submission" date="2020-07" db="EMBL/GenBank/DDBJ databases">
        <title>Multicomponent nature underlies the extraordinary mechanical properties of spider dragline silk.</title>
        <authorList>
            <person name="Kono N."/>
            <person name="Nakamura H."/>
            <person name="Mori M."/>
            <person name="Yoshida Y."/>
            <person name="Ohtoshi R."/>
            <person name="Malay A.D."/>
            <person name="Moran D.A.P."/>
            <person name="Tomita M."/>
            <person name="Numata K."/>
            <person name="Arakawa K."/>
        </authorList>
    </citation>
    <scope>NUCLEOTIDE SEQUENCE</scope>
</reference>
<feature type="compositionally biased region" description="Polar residues" evidence="1">
    <location>
        <begin position="24"/>
        <end position="33"/>
    </location>
</feature>
<accession>A0A8X6GJQ8</accession>
<proteinExistence type="predicted"/>
<evidence type="ECO:0000313" key="4">
    <source>
        <dbReference type="Proteomes" id="UP000887116"/>
    </source>
</evidence>
<protein>
    <submittedName>
        <fullName evidence="3">Uncharacterized protein</fullName>
    </submittedName>
</protein>
<keyword evidence="4" id="KW-1185">Reference proteome</keyword>
<feature type="transmembrane region" description="Helical" evidence="2">
    <location>
        <begin position="136"/>
        <end position="155"/>
    </location>
</feature>
<keyword evidence="2" id="KW-1133">Transmembrane helix</keyword>
<comment type="caution">
    <text evidence="3">The sequence shown here is derived from an EMBL/GenBank/DDBJ whole genome shotgun (WGS) entry which is preliminary data.</text>
</comment>
<dbReference type="AlphaFoldDB" id="A0A8X6GJQ8"/>
<gene>
    <name evidence="3" type="primary">AVEN_70228_1</name>
    <name evidence="3" type="ORF">TNCT_704561</name>
</gene>
<feature type="region of interest" description="Disordered" evidence="1">
    <location>
        <begin position="1"/>
        <end position="33"/>
    </location>
</feature>
<dbReference type="EMBL" id="BMAO01022734">
    <property type="protein sequence ID" value="GFQ83938.1"/>
    <property type="molecule type" value="Genomic_DNA"/>
</dbReference>
<keyword evidence="2" id="KW-0812">Transmembrane</keyword>
<keyword evidence="2" id="KW-0472">Membrane</keyword>
<organism evidence="3 4">
    <name type="scientific">Trichonephila clavata</name>
    <name type="common">Joro spider</name>
    <name type="synonym">Nephila clavata</name>
    <dbReference type="NCBI Taxonomy" id="2740835"/>
    <lineage>
        <taxon>Eukaryota</taxon>
        <taxon>Metazoa</taxon>
        <taxon>Ecdysozoa</taxon>
        <taxon>Arthropoda</taxon>
        <taxon>Chelicerata</taxon>
        <taxon>Arachnida</taxon>
        <taxon>Araneae</taxon>
        <taxon>Araneomorphae</taxon>
        <taxon>Entelegynae</taxon>
        <taxon>Araneoidea</taxon>
        <taxon>Nephilidae</taxon>
        <taxon>Trichonephila</taxon>
    </lineage>
</organism>